<name>A0ABX0YIY9_9PSED</name>
<keyword evidence="2" id="KW-1185">Reference proteome</keyword>
<dbReference type="EMBL" id="JAAVJI010000009">
    <property type="protein sequence ID" value="NJP02304.1"/>
    <property type="molecule type" value="Genomic_DNA"/>
</dbReference>
<gene>
    <name evidence="1" type="ORF">HBH25_15755</name>
</gene>
<proteinExistence type="predicted"/>
<accession>A0ABX0YIY9</accession>
<organism evidence="1 2">
    <name type="scientific">Pseudomonas quercus</name>
    <dbReference type="NCBI Taxonomy" id="2722792"/>
    <lineage>
        <taxon>Bacteria</taxon>
        <taxon>Pseudomonadati</taxon>
        <taxon>Pseudomonadota</taxon>
        <taxon>Gammaproteobacteria</taxon>
        <taxon>Pseudomonadales</taxon>
        <taxon>Pseudomonadaceae</taxon>
        <taxon>Pseudomonas</taxon>
    </lineage>
</organism>
<comment type="caution">
    <text evidence="1">The sequence shown here is derived from an EMBL/GenBank/DDBJ whole genome shotgun (WGS) entry which is preliminary data.</text>
</comment>
<evidence type="ECO:0000313" key="2">
    <source>
        <dbReference type="Proteomes" id="UP000746535"/>
    </source>
</evidence>
<dbReference type="RefSeq" id="WP_168084887.1">
    <property type="nucleotide sequence ID" value="NZ_JAAVJI010000009.1"/>
</dbReference>
<protein>
    <submittedName>
        <fullName evidence="1">Type III secretion protein</fullName>
    </submittedName>
</protein>
<sequence>MTPLKLRSVNTHVARATQALGAGARLPFRISDWAGALSLHPLATVPSTRGLWLSSAVGPVWLSDADAVLSLLSEHPVVVQGPAQPWYWQFVGQHLAPSIARSLSPLEPLTTHVPEGPLVHCRVEVQAGEQQVHAYLSMPPQSLLQWLQVPGWQRLQRPLDEGFEVTFSVPLGYTELSARQLASLRPGDVLLPQQCLFDTQGQGSLVLAGRQWAGEAVAQGSQLFFTLSHEESFAS</sequence>
<evidence type="ECO:0000313" key="1">
    <source>
        <dbReference type="EMBL" id="NJP02304.1"/>
    </source>
</evidence>
<dbReference type="Proteomes" id="UP000746535">
    <property type="component" value="Unassembled WGS sequence"/>
</dbReference>
<reference evidence="1 2" key="1">
    <citation type="submission" date="2020-03" db="EMBL/GenBank/DDBJ databases">
        <authorList>
            <person name="Wang L."/>
            <person name="He N."/>
            <person name="Li Y."/>
            <person name="Fang Y."/>
            <person name="Zhang F."/>
        </authorList>
    </citation>
    <scope>NUCLEOTIDE SEQUENCE [LARGE SCALE GENOMIC DNA]</scope>
    <source>
        <strain evidence="2">hsmgli-8</strain>
    </source>
</reference>